<keyword evidence="1" id="KW-1185">Reference proteome</keyword>
<organism evidence="1 2">
    <name type="scientific">Romanomermis culicivorax</name>
    <name type="common">Nematode worm</name>
    <dbReference type="NCBI Taxonomy" id="13658"/>
    <lineage>
        <taxon>Eukaryota</taxon>
        <taxon>Metazoa</taxon>
        <taxon>Ecdysozoa</taxon>
        <taxon>Nematoda</taxon>
        <taxon>Enoplea</taxon>
        <taxon>Dorylaimia</taxon>
        <taxon>Mermithida</taxon>
        <taxon>Mermithoidea</taxon>
        <taxon>Mermithidae</taxon>
        <taxon>Romanomermis</taxon>
    </lineage>
</organism>
<dbReference type="AlphaFoldDB" id="A0A915HVR2"/>
<proteinExistence type="predicted"/>
<accession>A0A915HVR2</accession>
<evidence type="ECO:0000313" key="2">
    <source>
        <dbReference type="WBParaSite" id="nRc.2.0.1.t05637-RA"/>
    </source>
</evidence>
<evidence type="ECO:0000313" key="1">
    <source>
        <dbReference type="Proteomes" id="UP000887565"/>
    </source>
</evidence>
<dbReference type="WBParaSite" id="nRc.2.0.1.t05637-RA">
    <property type="protein sequence ID" value="nRc.2.0.1.t05637-RA"/>
    <property type="gene ID" value="nRc.2.0.1.g05637"/>
</dbReference>
<protein>
    <submittedName>
        <fullName evidence="2">Uncharacterized protein</fullName>
    </submittedName>
</protein>
<reference evidence="2" key="1">
    <citation type="submission" date="2022-11" db="UniProtKB">
        <authorList>
            <consortium name="WormBaseParasite"/>
        </authorList>
    </citation>
    <scope>IDENTIFICATION</scope>
</reference>
<sequence length="408" mass="46226">MTIASAKIGPYQTASKDYCFTATKNEPVFVIHDPNEELRLSTIRETIAEKLKMNNNNSKNVKKSSKNDYESSFNAVPVDLVVDSGHFNFGQSRDEDFSNCCSSYSGTNHDQLVPYHVSDHNGKKFAGSSIVMIGERDEDDAATEPNSKTTVLIVNSASEKDVQNYCTGSNSTAMIQMNKFPQNQYEKKCSEKSSVFDDQSCGSTLENSDKNLGHNEKTMMFNLNAKSVSATSSCTHCTTVSNGMYRKLMLEQFERDFRYHNRHLCRKRGIFFQLVTINTSTFFDRSQKELELSLLEYNAIFYRKKNFTQKSLQSWKISNFGSTGVTSDSSPSNFTSTLVAGTEPHINRPLAMTLCRRPNKLASATVIAKSARTTQIWFELIKKSINNNVIRKHDIENFRQTKRYCSYI</sequence>
<dbReference type="Proteomes" id="UP000887565">
    <property type="component" value="Unplaced"/>
</dbReference>
<name>A0A915HVR2_ROMCU</name>